<evidence type="ECO:0000313" key="2">
    <source>
        <dbReference type="EMBL" id="MBQ0923445.1"/>
    </source>
</evidence>
<evidence type="ECO:0000256" key="1">
    <source>
        <dbReference type="SAM" id="Phobius"/>
    </source>
</evidence>
<dbReference type="EMBL" id="JAGPXE010000002">
    <property type="protein sequence ID" value="MBQ0923445.1"/>
    <property type="molecule type" value="Genomic_DNA"/>
</dbReference>
<reference evidence="2 3" key="1">
    <citation type="submission" date="2021-04" db="EMBL/GenBank/DDBJ databases">
        <title>Whole-genome sequencing of Saccharopolyspora endophytica KCTC 19397.</title>
        <authorList>
            <person name="Ay H."/>
            <person name="Saygin H."/>
            <person name="Sahin N."/>
        </authorList>
    </citation>
    <scope>NUCLEOTIDE SEQUENCE [LARGE SCALE GENOMIC DNA]</scope>
    <source>
        <strain evidence="2 3">KCTC 19397</strain>
    </source>
</reference>
<organism evidence="2 3">
    <name type="scientific">Saccharopolyspora endophytica</name>
    <dbReference type="NCBI Taxonomy" id="543886"/>
    <lineage>
        <taxon>Bacteria</taxon>
        <taxon>Bacillati</taxon>
        <taxon>Actinomycetota</taxon>
        <taxon>Actinomycetes</taxon>
        <taxon>Pseudonocardiales</taxon>
        <taxon>Pseudonocardiaceae</taxon>
        <taxon>Saccharopolyspora</taxon>
    </lineage>
</organism>
<keyword evidence="1" id="KW-1133">Transmembrane helix</keyword>
<keyword evidence="1" id="KW-0812">Transmembrane</keyword>
<dbReference type="Proteomes" id="UP000674084">
    <property type="component" value="Unassembled WGS sequence"/>
</dbReference>
<protein>
    <submittedName>
        <fullName evidence="2">Uncharacterized protein</fullName>
    </submittedName>
</protein>
<name>A0ABS5DB31_9PSEU</name>
<keyword evidence="1" id="KW-0472">Membrane</keyword>
<proteinExistence type="predicted"/>
<evidence type="ECO:0000313" key="3">
    <source>
        <dbReference type="Proteomes" id="UP000674084"/>
    </source>
</evidence>
<dbReference type="RefSeq" id="WP_210968898.1">
    <property type="nucleotide sequence ID" value="NZ_JAGPXE010000002.1"/>
</dbReference>
<sequence>MSSERRSHSVEVEGGRVLAVWRGLSALFLVGMGGIHLFLVFAGTGGVLGVLFVVNAVGSVALAVGVLVARRQRLGLVSGLGLLFMLGTLLALLIALSPVSLFGMRSSLSYQLAPTSIVVESVGVVVLAVTAVLALRRRAG</sequence>
<keyword evidence="3" id="KW-1185">Reference proteome</keyword>
<accession>A0ABS5DB31</accession>
<feature type="transmembrane region" description="Helical" evidence="1">
    <location>
        <begin position="116"/>
        <end position="135"/>
    </location>
</feature>
<feature type="transmembrane region" description="Helical" evidence="1">
    <location>
        <begin position="20"/>
        <end position="41"/>
    </location>
</feature>
<feature type="transmembrane region" description="Helical" evidence="1">
    <location>
        <begin position="76"/>
        <end position="96"/>
    </location>
</feature>
<feature type="transmembrane region" description="Helical" evidence="1">
    <location>
        <begin position="47"/>
        <end position="69"/>
    </location>
</feature>
<comment type="caution">
    <text evidence="2">The sequence shown here is derived from an EMBL/GenBank/DDBJ whole genome shotgun (WGS) entry which is preliminary data.</text>
</comment>
<gene>
    <name evidence="2" type="ORF">KBO27_05795</name>
</gene>